<sequence>MHVEEVRHVNDVATISRQFEPSTRKVFQDQSLHSSVPKPGISGMMTSAGGGLPSGSFQTKSRPFVSMVSQAAVRARSGTRWAYGTSLHLPSPPQRQSWNGHEISSPLISPLDRSPPMWRQKASSTLSLPLVSAQMTTLVPKTLTVCGLPLRKSLARPRQCQPRAKRVGLLPASMRRTSSNCSASVTSVISVVMASPISLVWCR</sequence>
<organism evidence="1 2">
    <name type="scientific">Cecembia lonarensis (strain CCUG 58316 / KCTC 22772 / LW9)</name>
    <dbReference type="NCBI Taxonomy" id="1225176"/>
    <lineage>
        <taxon>Bacteria</taxon>
        <taxon>Pseudomonadati</taxon>
        <taxon>Bacteroidota</taxon>
        <taxon>Cytophagia</taxon>
        <taxon>Cytophagales</taxon>
        <taxon>Cyclobacteriaceae</taxon>
        <taxon>Cecembia</taxon>
    </lineage>
</organism>
<protein>
    <submittedName>
        <fullName evidence="1">Uncharacterized protein</fullName>
    </submittedName>
</protein>
<evidence type="ECO:0000313" key="1">
    <source>
        <dbReference type="EMBL" id="EKB47208.1"/>
    </source>
</evidence>
<dbReference type="EMBL" id="AMGM01000213">
    <property type="protein sequence ID" value="EKB47208.1"/>
    <property type="molecule type" value="Genomic_DNA"/>
</dbReference>
<reference evidence="1 2" key="1">
    <citation type="journal article" date="2012" name="J. Bacteriol.">
        <title>Draft Genome Sequence of Cecembia lonarensis Strain LW9T, Isolated from Lonar Lake, a Haloalkaline Lake in India.</title>
        <authorList>
            <person name="Shivaji S."/>
            <person name="Ara S."/>
            <person name="Singh A."/>
            <person name="Pinnaka A.K."/>
        </authorList>
    </citation>
    <scope>NUCLEOTIDE SEQUENCE [LARGE SCALE GENOMIC DNA]</scope>
    <source>
        <strain evidence="1 2">LW9</strain>
    </source>
</reference>
<dbReference type="AlphaFoldDB" id="K1L9Y1"/>
<evidence type="ECO:0000313" key="2">
    <source>
        <dbReference type="Proteomes" id="UP000004478"/>
    </source>
</evidence>
<name>K1L9Y1_CECL9</name>
<dbReference type="Proteomes" id="UP000004478">
    <property type="component" value="Unassembled WGS sequence"/>
</dbReference>
<keyword evidence="2" id="KW-1185">Reference proteome</keyword>
<comment type="caution">
    <text evidence="1">The sequence shown here is derived from an EMBL/GenBank/DDBJ whole genome shotgun (WGS) entry which is preliminary data.</text>
</comment>
<gene>
    <name evidence="1" type="ORF">B879_04198</name>
</gene>
<proteinExistence type="predicted"/>
<accession>K1L9Y1</accession>